<dbReference type="AlphaFoldDB" id="A0AAD8SMB1"/>
<dbReference type="SUPFAM" id="SSF49599">
    <property type="entry name" value="TRAF domain-like"/>
    <property type="match status" value="1"/>
</dbReference>
<keyword evidence="6" id="KW-1185">Reference proteome</keyword>
<comment type="pathway">
    <text evidence="1">Protein modification; protein ubiquitination.</text>
</comment>
<protein>
    <submittedName>
        <fullName evidence="5">Uncharacterized protein</fullName>
    </submittedName>
</protein>
<evidence type="ECO:0000256" key="2">
    <source>
        <dbReference type="ARBA" id="ARBA00010846"/>
    </source>
</evidence>
<dbReference type="InterPro" id="IPR011333">
    <property type="entry name" value="SKP1/BTB/POZ_sf"/>
</dbReference>
<dbReference type="InterPro" id="IPR000210">
    <property type="entry name" value="BTB/POZ_dom"/>
</dbReference>
<evidence type="ECO:0000313" key="6">
    <source>
        <dbReference type="Proteomes" id="UP001231189"/>
    </source>
</evidence>
<dbReference type="Pfam" id="PF00651">
    <property type="entry name" value="BTB"/>
    <property type="match status" value="1"/>
</dbReference>
<dbReference type="Proteomes" id="UP001231189">
    <property type="component" value="Unassembled WGS sequence"/>
</dbReference>
<dbReference type="PANTHER" id="PTHR26379:SF524">
    <property type="entry name" value="MATH DOMAIN-CONTAINING PROTEIN"/>
    <property type="match status" value="1"/>
</dbReference>
<dbReference type="InterPro" id="IPR045005">
    <property type="entry name" value="BPM1-6"/>
</dbReference>
<comment type="similarity">
    <text evidence="2">Belongs to the Tdpoz family.</text>
</comment>
<accession>A0AAD8SMB1</accession>
<dbReference type="GO" id="GO:0016567">
    <property type="term" value="P:protein ubiquitination"/>
    <property type="evidence" value="ECO:0007669"/>
    <property type="project" value="InterPro"/>
</dbReference>
<gene>
    <name evidence="5" type="ORF">QYE76_071430</name>
</gene>
<feature type="domain" description="MATH" evidence="4">
    <location>
        <begin position="17"/>
        <end position="144"/>
    </location>
</feature>
<dbReference type="Gene3D" id="2.60.210.10">
    <property type="entry name" value="Apoptosis, Tumor Necrosis Factor Receptor Associated Protein 2, Chain A"/>
    <property type="match status" value="1"/>
</dbReference>
<organism evidence="5 6">
    <name type="scientific">Lolium multiflorum</name>
    <name type="common">Italian ryegrass</name>
    <name type="synonym">Lolium perenne subsp. multiflorum</name>
    <dbReference type="NCBI Taxonomy" id="4521"/>
    <lineage>
        <taxon>Eukaryota</taxon>
        <taxon>Viridiplantae</taxon>
        <taxon>Streptophyta</taxon>
        <taxon>Embryophyta</taxon>
        <taxon>Tracheophyta</taxon>
        <taxon>Spermatophyta</taxon>
        <taxon>Magnoliopsida</taxon>
        <taxon>Liliopsida</taxon>
        <taxon>Poales</taxon>
        <taxon>Poaceae</taxon>
        <taxon>BOP clade</taxon>
        <taxon>Pooideae</taxon>
        <taxon>Poodae</taxon>
        <taxon>Poeae</taxon>
        <taxon>Poeae Chloroplast Group 2 (Poeae type)</taxon>
        <taxon>Loliodinae</taxon>
        <taxon>Loliinae</taxon>
        <taxon>Lolium</taxon>
    </lineage>
</organism>
<dbReference type="Gene3D" id="3.30.710.10">
    <property type="entry name" value="Potassium Channel Kv1.1, Chain A"/>
    <property type="match status" value="1"/>
</dbReference>
<sequence>MADQYKVSAAIVAESEKRSFVFKIHGYSKLKELLKNGECVASPHFSVEGHNWFLRFYPKGYLEYHGAFICLLLDAVDDKSYVNAEASDICVLGDDGLPAPSLVGTLFSSVHSTYLGYNILREELDQQLGDIIDEDGCLSIKCDLIIKKDIQSEETIGNQFVLVPPSDLHRHFGNLLESMVGADVTFHVGGEKFLAHKFVLAARSSVFNAELLGAMKESVGTPIVIHEMEPDVFKSLLHFIYTDSLPVLEMACNQGEARPDVAMASHLLVAADRYNVERLKLICEHKLCSRIDANMVATSLVLAQQHNCNGLKEACLQFLSSPSNLEAVVLTDGYDYLKLSCPSVLKELIARLLPVEMKAAKDIVMAI</sequence>
<evidence type="ECO:0000256" key="1">
    <source>
        <dbReference type="ARBA" id="ARBA00004906"/>
    </source>
</evidence>
<dbReference type="Pfam" id="PF24570">
    <property type="entry name" value="BACK_BPM_SPOP"/>
    <property type="match status" value="1"/>
</dbReference>
<comment type="caution">
    <text evidence="5">The sequence shown here is derived from an EMBL/GenBank/DDBJ whole genome shotgun (WGS) entry which is preliminary data.</text>
</comment>
<name>A0AAD8SMB1_LOLMU</name>
<dbReference type="PROSITE" id="PS50097">
    <property type="entry name" value="BTB"/>
    <property type="match status" value="1"/>
</dbReference>
<dbReference type="PANTHER" id="PTHR26379">
    <property type="entry name" value="BTB/POZ AND MATH DOMAIN-CONTAINING PROTEIN 1"/>
    <property type="match status" value="1"/>
</dbReference>
<dbReference type="InterPro" id="IPR008974">
    <property type="entry name" value="TRAF-like"/>
</dbReference>
<dbReference type="Gene3D" id="1.25.40.420">
    <property type="match status" value="1"/>
</dbReference>
<dbReference type="CDD" id="cd18280">
    <property type="entry name" value="BTB_POZ_BPM_plant"/>
    <property type="match status" value="1"/>
</dbReference>
<proteinExistence type="inferred from homology"/>
<dbReference type="EMBL" id="JAUUTY010000004">
    <property type="protein sequence ID" value="KAK1653625.1"/>
    <property type="molecule type" value="Genomic_DNA"/>
</dbReference>
<dbReference type="InterPro" id="IPR002083">
    <property type="entry name" value="MATH/TRAF_dom"/>
</dbReference>
<dbReference type="InterPro" id="IPR056423">
    <property type="entry name" value="BACK_BPM_SPOP"/>
</dbReference>
<dbReference type="PROSITE" id="PS50144">
    <property type="entry name" value="MATH"/>
    <property type="match status" value="1"/>
</dbReference>
<evidence type="ECO:0000259" key="3">
    <source>
        <dbReference type="PROSITE" id="PS50097"/>
    </source>
</evidence>
<reference evidence="5" key="1">
    <citation type="submission" date="2023-07" db="EMBL/GenBank/DDBJ databases">
        <title>A chromosome-level genome assembly of Lolium multiflorum.</title>
        <authorList>
            <person name="Chen Y."/>
            <person name="Copetti D."/>
            <person name="Kolliker R."/>
            <person name="Studer B."/>
        </authorList>
    </citation>
    <scope>NUCLEOTIDE SEQUENCE</scope>
    <source>
        <strain evidence="5">02402/16</strain>
        <tissue evidence="5">Leaf</tissue>
    </source>
</reference>
<dbReference type="SUPFAM" id="SSF54695">
    <property type="entry name" value="POZ domain"/>
    <property type="match status" value="1"/>
</dbReference>
<dbReference type="CDD" id="cd00121">
    <property type="entry name" value="MATH"/>
    <property type="match status" value="1"/>
</dbReference>
<feature type="domain" description="BTB" evidence="3">
    <location>
        <begin position="182"/>
        <end position="249"/>
    </location>
</feature>
<evidence type="ECO:0000259" key="4">
    <source>
        <dbReference type="PROSITE" id="PS50144"/>
    </source>
</evidence>
<evidence type="ECO:0000313" key="5">
    <source>
        <dbReference type="EMBL" id="KAK1653625.1"/>
    </source>
</evidence>
<dbReference type="SMART" id="SM00225">
    <property type="entry name" value="BTB"/>
    <property type="match status" value="1"/>
</dbReference>
<dbReference type="Pfam" id="PF22486">
    <property type="entry name" value="MATH_2"/>
    <property type="match status" value="1"/>
</dbReference>